<dbReference type="InterPro" id="IPR002481">
    <property type="entry name" value="FUR"/>
</dbReference>
<feature type="binding site" evidence="7">
    <location>
        <position position="125"/>
    </location>
    <ligand>
        <name>Zn(2+)</name>
        <dbReference type="ChEBI" id="CHEBI:29105"/>
    </ligand>
</feature>
<evidence type="ECO:0000256" key="1">
    <source>
        <dbReference type="ARBA" id="ARBA00007957"/>
    </source>
</evidence>
<reference evidence="8" key="1">
    <citation type="journal article" date="2021" name="PeerJ">
        <title>Extensive microbial diversity within the chicken gut microbiome revealed by metagenomics and culture.</title>
        <authorList>
            <person name="Gilroy R."/>
            <person name="Ravi A."/>
            <person name="Getino M."/>
            <person name="Pursley I."/>
            <person name="Horton D.L."/>
            <person name="Alikhan N.F."/>
            <person name="Baker D."/>
            <person name="Gharbi K."/>
            <person name="Hall N."/>
            <person name="Watson M."/>
            <person name="Adriaenssens E.M."/>
            <person name="Foster-Nyarko E."/>
            <person name="Jarju S."/>
            <person name="Secka A."/>
            <person name="Antonio M."/>
            <person name="Oren A."/>
            <person name="Chaudhuri R.R."/>
            <person name="La Ragione R."/>
            <person name="Hildebrand F."/>
            <person name="Pallen M.J."/>
        </authorList>
    </citation>
    <scope>NUCLEOTIDE SEQUENCE</scope>
    <source>
        <strain evidence="8">ChiGjej2B2-19336</strain>
    </source>
</reference>
<dbReference type="InterPro" id="IPR043135">
    <property type="entry name" value="Fur_C"/>
</dbReference>
<evidence type="ECO:0000256" key="2">
    <source>
        <dbReference type="ARBA" id="ARBA00022491"/>
    </source>
</evidence>
<proteinExistence type="inferred from homology"/>
<dbReference type="SUPFAM" id="SSF46785">
    <property type="entry name" value="Winged helix' DNA-binding domain"/>
    <property type="match status" value="1"/>
</dbReference>
<dbReference type="PANTHER" id="PTHR33202:SF7">
    <property type="entry name" value="FERRIC UPTAKE REGULATION PROTEIN"/>
    <property type="match status" value="1"/>
</dbReference>
<dbReference type="GO" id="GO:0003700">
    <property type="term" value="F:DNA-binding transcription factor activity"/>
    <property type="evidence" value="ECO:0007669"/>
    <property type="project" value="InterPro"/>
</dbReference>
<name>A0A921AUV4_9BACT</name>
<accession>A0A921AUV4</accession>
<dbReference type="GO" id="GO:0000976">
    <property type="term" value="F:transcription cis-regulatory region binding"/>
    <property type="evidence" value="ECO:0007669"/>
    <property type="project" value="TreeGrafter"/>
</dbReference>
<dbReference type="GO" id="GO:1900376">
    <property type="term" value="P:regulation of secondary metabolite biosynthetic process"/>
    <property type="evidence" value="ECO:0007669"/>
    <property type="project" value="TreeGrafter"/>
</dbReference>
<dbReference type="InterPro" id="IPR036388">
    <property type="entry name" value="WH-like_DNA-bd_sf"/>
</dbReference>
<gene>
    <name evidence="8" type="ORF">K8W16_02665</name>
</gene>
<dbReference type="AlphaFoldDB" id="A0A921AUV4"/>
<comment type="caution">
    <text evidence="8">The sequence shown here is derived from an EMBL/GenBank/DDBJ whole genome shotgun (WGS) entry which is preliminary data.</text>
</comment>
<keyword evidence="4" id="KW-0805">Transcription regulation</keyword>
<organism evidence="8 9">
    <name type="scientific">Mailhella massiliensis</name>
    <dbReference type="NCBI Taxonomy" id="1903261"/>
    <lineage>
        <taxon>Bacteria</taxon>
        <taxon>Pseudomonadati</taxon>
        <taxon>Thermodesulfobacteriota</taxon>
        <taxon>Desulfovibrionia</taxon>
        <taxon>Desulfovibrionales</taxon>
        <taxon>Desulfovibrionaceae</taxon>
        <taxon>Mailhella</taxon>
    </lineage>
</organism>
<dbReference type="InterPro" id="IPR036390">
    <property type="entry name" value="WH_DNA-bd_sf"/>
</dbReference>
<evidence type="ECO:0000256" key="7">
    <source>
        <dbReference type="PIRSR" id="PIRSR602481-1"/>
    </source>
</evidence>
<sequence>MPKTRMTNQRRIILEELRKVDTHPTVDELYTIVKARMPHISLGTVYRNLDLLADMGEVLKIDSAGTMRRFDGRVEPHRHVRCHVCGKVADVFTDGADEPGIGVLRVPGFRITTVRVEYDGICEECERKAADMADEMQASNQRRAC</sequence>
<evidence type="ECO:0000256" key="6">
    <source>
        <dbReference type="ARBA" id="ARBA00023163"/>
    </source>
</evidence>
<dbReference type="GO" id="GO:0008270">
    <property type="term" value="F:zinc ion binding"/>
    <property type="evidence" value="ECO:0007669"/>
    <property type="project" value="TreeGrafter"/>
</dbReference>
<evidence type="ECO:0000256" key="3">
    <source>
        <dbReference type="ARBA" id="ARBA00022833"/>
    </source>
</evidence>
<comment type="cofactor">
    <cofactor evidence="7">
        <name>Zn(2+)</name>
        <dbReference type="ChEBI" id="CHEBI:29105"/>
    </cofactor>
    <text evidence="7">Binds 1 zinc ion per subunit.</text>
</comment>
<evidence type="ECO:0000313" key="9">
    <source>
        <dbReference type="Proteomes" id="UP000698963"/>
    </source>
</evidence>
<feature type="binding site" evidence="7">
    <location>
        <position position="85"/>
    </location>
    <ligand>
        <name>Zn(2+)</name>
        <dbReference type="ChEBI" id="CHEBI:29105"/>
    </ligand>
</feature>
<dbReference type="CDD" id="cd07153">
    <property type="entry name" value="Fur_like"/>
    <property type="match status" value="1"/>
</dbReference>
<dbReference type="Gene3D" id="3.30.1490.190">
    <property type="match status" value="1"/>
</dbReference>
<evidence type="ECO:0000313" key="8">
    <source>
        <dbReference type="EMBL" id="HJD96534.1"/>
    </source>
</evidence>
<evidence type="ECO:0000256" key="5">
    <source>
        <dbReference type="ARBA" id="ARBA00023125"/>
    </source>
</evidence>
<feature type="binding site" evidence="7">
    <location>
        <position position="82"/>
    </location>
    <ligand>
        <name>Zn(2+)</name>
        <dbReference type="ChEBI" id="CHEBI:29105"/>
    </ligand>
</feature>
<protein>
    <submittedName>
        <fullName evidence="8">Transcriptional repressor</fullName>
    </submittedName>
</protein>
<keyword evidence="7" id="KW-0479">Metal-binding</keyword>
<keyword evidence="3 7" id="KW-0862">Zinc</keyword>
<dbReference type="Pfam" id="PF01475">
    <property type="entry name" value="FUR"/>
    <property type="match status" value="1"/>
</dbReference>
<feature type="binding site" evidence="7">
    <location>
        <position position="122"/>
    </location>
    <ligand>
        <name>Zn(2+)</name>
        <dbReference type="ChEBI" id="CHEBI:29105"/>
    </ligand>
</feature>
<dbReference type="GO" id="GO:0045892">
    <property type="term" value="P:negative regulation of DNA-templated transcription"/>
    <property type="evidence" value="ECO:0007669"/>
    <property type="project" value="TreeGrafter"/>
</dbReference>
<comment type="similarity">
    <text evidence="1">Belongs to the Fur family.</text>
</comment>
<keyword evidence="6" id="KW-0804">Transcription</keyword>
<dbReference type="Proteomes" id="UP000698963">
    <property type="component" value="Unassembled WGS sequence"/>
</dbReference>
<reference evidence="8" key="2">
    <citation type="submission" date="2021-09" db="EMBL/GenBank/DDBJ databases">
        <authorList>
            <person name="Gilroy R."/>
        </authorList>
    </citation>
    <scope>NUCLEOTIDE SEQUENCE</scope>
    <source>
        <strain evidence="8">ChiGjej2B2-19336</strain>
    </source>
</reference>
<keyword evidence="5" id="KW-0238">DNA-binding</keyword>
<keyword evidence="2" id="KW-0678">Repressor</keyword>
<dbReference type="RefSeq" id="WP_304120913.1">
    <property type="nucleotide sequence ID" value="NZ_DYZA01000049.1"/>
</dbReference>
<dbReference type="EMBL" id="DYZA01000049">
    <property type="protein sequence ID" value="HJD96534.1"/>
    <property type="molecule type" value="Genomic_DNA"/>
</dbReference>
<dbReference type="PANTHER" id="PTHR33202">
    <property type="entry name" value="ZINC UPTAKE REGULATION PROTEIN"/>
    <property type="match status" value="1"/>
</dbReference>
<evidence type="ECO:0000256" key="4">
    <source>
        <dbReference type="ARBA" id="ARBA00023015"/>
    </source>
</evidence>
<dbReference type="Gene3D" id="1.10.10.10">
    <property type="entry name" value="Winged helix-like DNA-binding domain superfamily/Winged helix DNA-binding domain"/>
    <property type="match status" value="1"/>
</dbReference>